<organism evidence="2 3">
    <name type="scientific">Collybiopsis luxurians FD-317 M1</name>
    <dbReference type="NCBI Taxonomy" id="944289"/>
    <lineage>
        <taxon>Eukaryota</taxon>
        <taxon>Fungi</taxon>
        <taxon>Dikarya</taxon>
        <taxon>Basidiomycota</taxon>
        <taxon>Agaricomycotina</taxon>
        <taxon>Agaricomycetes</taxon>
        <taxon>Agaricomycetidae</taxon>
        <taxon>Agaricales</taxon>
        <taxon>Marasmiineae</taxon>
        <taxon>Omphalotaceae</taxon>
        <taxon>Collybiopsis</taxon>
        <taxon>Collybiopsis luxurians</taxon>
    </lineage>
</organism>
<sequence>MTRAARAVVWLMYLVDIFGRCKLIFGGSTGGALRINHNGGYIVLEKPARHPSTMSSIAGKYAITFVYP</sequence>
<feature type="chain" id="PRO_5002207549" evidence="1">
    <location>
        <begin position="27"/>
        <end position="68"/>
    </location>
</feature>
<feature type="signal peptide" evidence="1">
    <location>
        <begin position="1"/>
        <end position="26"/>
    </location>
</feature>
<keyword evidence="1" id="KW-0732">Signal</keyword>
<name>A0A0D0BW10_9AGAR</name>
<dbReference type="HOGENOM" id="CLU_2590010_0_0_1"/>
<reference evidence="2 3" key="1">
    <citation type="submission" date="2014-04" db="EMBL/GenBank/DDBJ databases">
        <title>Evolutionary Origins and Diversification of the Mycorrhizal Mutualists.</title>
        <authorList>
            <consortium name="DOE Joint Genome Institute"/>
            <consortium name="Mycorrhizal Genomics Consortium"/>
            <person name="Kohler A."/>
            <person name="Kuo A."/>
            <person name="Nagy L.G."/>
            <person name="Floudas D."/>
            <person name="Copeland A."/>
            <person name="Barry K.W."/>
            <person name="Cichocki N."/>
            <person name="Veneault-Fourrey C."/>
            <person name="LaButti K."/>
            <person name="Lindquist E.A."/>
            <person name="Lipzen A."/>
            <person name="Lundell T."/>
            <person name="Morin E."/>
            <person name="Murat C."/>
            <person name="Riley R."/>
            <person name="Ohm R."/>
            <person name="Sun H."/>
            <person name="Tunlid A."/>
            <person name="Henrissat B."/>
            <person name="Grigoriev I.V."/>
            <person name="Hibbett D.S."/>
            <person name="Martin F."/>
        </authorList>
    </citation>
    <scope>NUCLEOTIDE SEQUENCE [LARGE SCALE GENOMIC DNA]</scope>
    <source>
        <strain evidence="2 3">FD-317 M1</strain>
    </source>
</reference>
<keyword evidence="3" id="KW-1185">Reference proteome</keyword>
<evidence type="ECO:0000313" key="3">
    <source>
        <dbReference type="Proteomes" id="UP000053593"/>
    </source>
</evidence>
<dbReference type="Proteomes" id="UP000053593">
    <property type="component" value="Unassembled WGS sequence"/>
</dbReference>
<protein>
    <submittedName>
        <fullName evidence="2">Unplaced genomic scaffold GYMLUscaffold_294, whole genome shotgun sequence</fullName>
    </submittedName>
</protein>
<gene>
    <name evidence="2" type="ORF">GYMLUDRAFT_51544</name>
</gene>
<evidence type="ECO:0000313" key="2">
    <source>
        <dbReference type="EMBL" id="KIK49747.1"/>
    </source>
</evidence>
<dbReference type="EMBL" id="KN835042">
    <property type="protein sequence ID" value="KIK49747.1"/>
    <property type="molecule type" value="Genomic_DNA"/>
</dbReference>
<accession>A0A0D0BW10</accession>
<dbReference type="AlphaFoldDB" id="A0A0D0BW10"/>
<proteinExistence type="predicted"/>
<evidence type="ECO:0000256" key="1">
    <source>
        <dbReference type="SAM" id="SignalP"/>
    </source>
</evidence>